<evidence type="ECO:0000313" key="1">
    <source>
        <dbReference type="EMBL" id="CAA9447300.1"/>
    </source>
</evidence>
<organism evidence="1">
    <name type="scientific">uncultured Rubrobacteraceae bacterium</name>
    <dbReference type="NCBI Taxonomy" id="349277"/>
    <lineage>
        <taxon>Bacteria</taxon>
        <taxon>Bacillati</taxon>
        <taxon>Actinomycetota</taxon>
        <taxon>Rubrobacteria</taxon>
        <taxon>Rubrobacterales</taxon>
        <taxon>Rubrobacteraceae</taxon>
        <taxon>environmental samples</taxon>
    </lineage>
</organism>
<dbReference type="AlphaFoldDB" id="A0A6J4QKD1"/>
<protein>
    <submittedName>
        <fullName evidence="1">Uncharacterized protein</fullName>
    </submittedName>
</protein>
<gene>
    <name evidence="1" type="ORF">AVDCRST_MAG14-532</name>
</gene>
<proteinExistence type="predicted"/>
<accession>A0A6J4QKD1</accession>
<dbReference type="EMBL" id="CADCVG010000025">
    <property type="protein sequence ID" value="CAA9447300.1"/>
    <property type="molecule type" value="Genomic_DNA"/>
</dbReference>
<name>A0A6J4QKD1_9ACTN</name>
<sequence>MIGLLRFGGLMEYLAAEVYTKEKRRREQHHRTYRSCDVRQIGTW</sequence>
<reference evidence="1" key="1">
    <citation type="submission" date="2020-02" db="EMBL/GenBank/DDBJ databases">
        <authorList>
            <person name="Meier V. D."/>
        </authorList>
    </citation>
    <scope>NUCLEOTIDE SEQUENCE</scope>
    <source>
        <strain evidence="1">AVDCRST_MAG14</strain>
    </source>
</reference>